<dbReference type="InterPro" id="IPR036661">
    <property type="entry name" value="Luciferase-like_sf"/>
</dbReference>
<dbReference type="PANTHER" id="PTHR43244">
    <property type="match status" value="1"/>
</dbReference>
<dbReference type="InterPro" id="IPR050564">
    <property type="entry name" value="F420-G6PD/mer"/>
</dbReference>
<evidence type="ECO:0000313" key="3">
    <source>
        <dbReference type="EMBL" id="REH35350.1"/>
    </source>
</evidence>
<dbReference type="NCBIfam" id="TIGR03564">
    <property type="entry name" value="F420_MSMEG_4879"/>
    <property type="match status" value="1"/>
</dbReference>
<dbReference type="PANTHER" id="PTHR43244:SF1">
    <property type="entry name" value="5,10-METHYLENETETRAHYDROMETHANOPTERIN REDUCTASE"/>
    <property type="match status" value="1"/>
</dbReference>
<accession>A0A3E0GZ05</accession>
<dbReference type="OrthoDB" id="7054907at2"/>
<dbReference type="EMBL" id="QUNO01000018">
    <property type="protein sequence ID" value="REH35350.1"/>
    <property type="molecule type" value="Genomic_DNA"/>
</dbReference>
<dbReference type="Gene3D" id="3.20.20.30">
    <property type="entry name" value="Luciferase-like domain"/>
    <property type="match status" value="1"/>
</dbReference>
<keyword evidence="1" id="KW-0560">Oxidoreductase</keyword>
<dbReference type="InterPro" id="IPR011251">
    <property type="entry name" value="Luciferase-like_dom"/>
</dbReference>
<sequence length="302" mass="31375">MTIGAALPAGDAGHAKNIVDELVAQTRQAADAGLSSVWFTQLFDHDAISLAALAGRAVPGIEVGTAAVPLYSRHPLVIASLAQTAQAATDGRFTLGVGLGVRGLLEPAYGLPYPPPIRLLRESLEVLNQALDGDRVSFTGSSVVARPSLSTTVAGGEGVQLLVAAMGPQALRATAEFADGTIPFLAGPRALERQIVPAFAGSFEPRIVAAVPAVVTDDVDAVRAIATVNLGYYADIPSYRQILDVEGVTHPADLALIGSEAEVAKGIRRYFDAGATDVVLIQSGMRSTADRLRTWQLAGSLM</sequence>
<evidence type="ECO:0000256" key="1">
    <source>
        <dbReference type="ARBA" id="ARBA00023002"/>
    </source>
</evidence>
<gene>
    <name evidence="3" type="ORF">BCF44_118211</name>
</gene>
<keyword evidence="4" id="KW-1185">Reference proteome</keyword>
<dbReference type="SUPFAM" id="SSF51679">
    <property type="entry name" value="Bacterial luciferase-like"/>
    <property type="match status" value="1"/>
</dbReference>
<dbReference type="InterPro" id="IPR019910">
    <property type="entry name" value="Lucif-like_OxRdtase_MSMEG_4879"/>
</dbReference>
<dbReference type="CDD" id="cd01097">
    <property type="entry name" value="Tetrahydromethanopterin_reductase"/>
    <property type="match status" value="1"/>
</dbReference>
<name>A0A3E0GZ05_9PSEU</name>
<dbReference type="Proteomes" id="UP000256269">
    <property type="component" value="Unassembled WGS sequence"/>
</dbReference>
<protein>
    <submittedName>
        <fullName evidence="3">F420-dependent oxidoreductase-like protein</fullName>
    </submittedName>
</protein>
<reference evidence="3 4" key="1">
    <citation type="submission" date="2018-08" db="EMBL/GenBank/DDBJ databases">
        <title>Genomic Encyclopedia of Archaeal and Bacterial Type Strains, Phase II (KMG-II): from individual species to whole genera.</title>
        <authorList>
            <person name="Goeker M."/>
        </authorList>
    </citation>
    <scope>NUCLEOTIDE SEQUENCE [LARGE SCALE GENOMIC DNA]</scope>
    <source>
        <strain evidence="3 4">DSM 45791</strain>
    </source>
</reference>
<dbReference type="GO" id="GO:0016705">
    <property type="term" value="F:oxidoreductase activity, acting on paired donors, with incorporation or reduction of molecular oxygen"/>
    <property type="evidence" value="ECO:0007669"/>
    <property type="project" value="InterPro"/>
</dbReference>
<evidence type="ECO:0000313" key="4">
    <source>
        <dbReference type="Proteomes" id="UP000256269"/>
    </source>
</evidence>
<dbReference type="AlphaFoldDB" id="A0A3E0GZ05"/>
<dbReference type="Pfam" id="PF00296">
    <property type="entry name" value="Bac_luciferase"/>
    <property type="match status" value="1"/>
</dbReference>
<comment type="caution">
    <text evidence="3">The sequence shown here is derived from an EMBL/GenBank/DDBJ whole genome shotgun (WGS) entry which is preliminary data.</text>
</comment>
<evidence type="ECO:0000259" key="2">
    <source>
        <dbReference type="Pfam" id="PF00296"/>
    </source>
</evidence>
<feature type="domain" description="Luciferase-like" evidence="2">
    <location>
        <begin position="12"/>
        <end position="276"/>
    </location>
</feature>
<proteinExistence type="predicted"/>
<dbReference type="RefSeq" id="WP_116180099.1">
    <property type="nucleotide sequence ID" value="NZ_CP144375.1"/>
</dbReference>
<organism evidence="3 4">
    <name type="scientific">Kutzneria buriramensis</name>
    <dbReference type="NCBI Taxonomy" id="1045776"/>
    <lineage>
        <taxon>Bacteria</taxon>
        <taxon>Bacillati</taxon>
        <taxon>Actinomycetota</taxon>
        <taxon>Actinomycetes</taxon>
        <taxon>Pseudonocardiales</taxon>
        <taxon>Pseudonocardiaceae</taxon>
        <taxon>Kutzneria</taxon>
    </lineage>
</organism>